<dbReference type="GO" id="GO:0016589">
    <property type="term" value="C:NURF complex"/>
    <property type="evidence" value="ECO:0007669"/>
    <property type="project" value="TreeGrafter"/>
</dbReference>
<comment type="subunit">
    <text evidence="9">Component of the Mediator complex.</text>
</comment>
<dbReference type="FunFam" id="1.10.287.3490:FF:000001">
    <property type="entry name" value="Mediator of RNA polymerase II transcription subunit 11"/>
    <property type="match status" value="1"/>
</dbReference>
<evidence type="ECO:0000313" key="11">
    <source>
        <dbReference type="EMBL" id="KAK3522026.1"/>
    </source>
</evidence>
<dbReference type="InterPro" id="IPR019404">
    <property type="entry name" value="Mediator_Med11"/>
</dbReference>
<dbReference type="PANTHER" id="PTHR21397:SF2">
    <property type="entry name" value="CHROMATIN COMPLEXES SUBUNIT BAP18"/>
    <property type="match status" value="1"/>
</dbReference>
<evidence type="ECO:0000256" key="4">
    <source>
        <dbReference type="ARBA" id="ARBA00023015"/>
    </source>
</evidence>
<dbReference type="InterPro" id="IPR009057">
    <property type="entry name" value="Homeodomain-like_sf"/>
</dbReference>
<reference evidence="11" key="1">
    <citation type="submission" date="2023-06" db="EMBL/GenBank/DDBJ databases">
        <title>Male Hemibagrus guttatus genome.</title>
        <authorList>
            <person name="Bian C."/>
        </authorList>
    </citation>
    <scope>NUCLEOTIDE SEQUENCE</scope>
    <source>
        <strain evidence="11">Male_cb2023</strain>
        <tissue evidence="11">Muscle</tissue>
    </source>
</reference>
<evidence type="ECO:0000256" key="8">
    <source>
        <dbReference type="ARBA" id="ARBA00032011"/>
    </source>
</evidence>
<dbReference type="InterPro" id="IPR001005">
    <property type="entry name" value="SANT/Myb"/>
</dbReference>
<name>A0AAE0QHJ0_9TELE</name>
<dbReference type="CDD" id="cd00167">
    <property type="entry name" value="SANT"/>
    <property type="match status" value="1"/>
</dbReference>
<dbReference type="GO" id="GO:0006357">
    <property type="term" value="P:regulation of transcription by RNA polymerase II"/>
    <property type="evidence" value="ECO:0007669"/>
    <property type="project" value="InterPro"/>
</dbReference>
<accession>A0AAE0QHJ0</accession>
<gene>
    <name evidence="9" type="primary">MED11</name>
    <name evidence="11" type="ORF">QTP70_021374</name>
</gene>
<evidence type="ECO:0000256" key="1">
    <source>
        <dbReference type="ARBA" id="ARBA00004123"/>
    </source>
</evidence>
<dbReference type="SUPFAM" id="SSF46689">
    <property type="entry name" value="Homeodomain-like"/>
    <property type="match status" value="1"/>
</dbReference>
<dbReference type="Pfam" id="PF10280">
    <property type="entry name" value="Med11"/>
    <property type="match status" value="1"/>
</dbReference>
<comment type="function">
    <text evidence="9">Component of the Mediator complex, a coactivator involved in the regulated transcription of nearly all RNA polymerase II-dependent genes. Mediator functions as a bridge to convey information from gene-specific regulatory proteins to the basal RNA polymerase II transcription machinery. Mediator is recruited to promoters by direct interactions with regulatory proteins and serves as a scaffold for the assembly of a functional pre-initiation complex with RNA polymerase II and the general transcription factors.</text>
</comment>
<dbReference type="AlphaFoldDB" id="A0AAE0QHJ0"/>
<dbReference type="GO" id="GO:0003712">
    <property type="term" value="F:transcription coregulator activity"/>
    <property type="evidence" value="ECO:0007669"/>
    <property type="project" value="InterPro"/>
</dbReference>
<evidence type="ECO:0000313" key="12">
    <source>
        <dbReference type="Proteomes" id="UP001274896"/>
    </source>
</evidence>
<dbReference type="FunFam" id="1.10.10.60:FF:000452">
    <property type="entry name" value="Chromatin complexes subunit BAP18"/>
    <property type="match status" value="1"/>
</dbReference>
<proteinExistence type="inferred from homology"/>
<keyword evidence="12" id="KW-1185">Reference proteome</keyword>
<dbReference type="EMBL" id="JAUCMX010000015">
    <property type="protein sequence ID" value="KAK3522026.1"/>
    <property type="molecule type" value="Genomic_DNA"/>
</dbReference>
<evidence type="ECO:0000256" key="2">
    <source>
        <dbReference type="ARBA" id="ARBA00008186"/>
    </source>
</evidence>
<protein>
    <recommendedName>
        <fullName evidence="3 9">Mediator of RNA polymerase II transcription subunit 11</fullName>
    </recommendedName>
    <alternativeName>
        <fullName evidence="8 9">Mediator complex subunit 11</fullName>
    </alternativeName>
</protein>
<keyword evidence="4 9" id="KW-0805">Transcription regulation</keyword>
<dbReference type="GO" id="GO:0016592">
    <property type="term" value="C:mediator complex"/>
    <property type="evidence" value="ECO:0007669"/>
    <property type="project" value="InterPro"/>
</dbReference>
<dbReference type="Proteomes" id="UP001274896">
    <property type="component" value="Unassembled WGS sequence"/>
</dbReference>
<dbReference type="PANTHER" id="PTHR21397">
    <property type="entry name" value="CHROMATIN COMPLEXES SUBUNIT BAP18-RELATED"/>
    <property type="match status" value="1"/>
</dbReference>
<dbReference type="PROSITE" id="PS00354">
    <property type="entry name" value="HMGI_Y"/>
    <property type="match status" value="1"/>
</dbReference>
<sequence length="447" mass="49913">MYVGREGWPVWSDPTDELLLLKLLKKLMLGLIERCQNTQCMTDASLESCKMANDRLRALEDVEKEIAVVLQCAGTIVLELSKEKHNASLLDRQLNQFQTSINRIESELSSQIRYLTQVATGQPHEGSTYSARKDCQMALNRAEYARVKLGELRRTSAAVMRSMYRSVVVKKELSRKAKLSIYQSIYVPTLTYGHELWVMTERMHPGRLPGEVFRACPTGKRPRGRPRTHWRDYVSRLAWERLGVPPEELEEVSEEREVGEIFSAAGAAFSKLGELTMQLHPVADSSPAGAKWTDTEIEMLRSAVSRFGDDLNTISSVIKERTVAQIKTTVKRKLYEDNRVPLSSEPPQKTVKKPTVAMATTPASMDPTSQVVTAGLQSSASLPHTIKKPKPSDVTLSALNDSDVNSDLVDMEGLGESSTKKPNFDQECLSLDSSLIMNSSDLPLLSR</sequence>
<dbReference type="GO" id="GO:0071339">
    <property type="term" value="C:MLL1 complex"/>
    <property type="evidence" value="ECO:0007669"/>
    <property type="project" value="TreeGrafter"/>
</dbReference>
<keyword evidence="7 9" id="KW-0539">Nucleus</keyword>
<evidence type="ECO:0000256" key="7">
    <source>
        <dbReference type="ARBA" id="ARBA00023242"/>
    </source>
</evidence>
<evidence type="ECO:0000256" key="6">
    <source>
        <dbReference type="ARBA" id="ARBA00023163"/>
    </source>
</evidence>
<evidence type="ECO:0000256" key="5">
    <source>
        <dbReference type="ARBA" id="ARBA00023159"/>
    </source>
</evidence>
<evidence type="ECO:0000256" key="10">
    <source>
        <dbReference type="SAM" id="MobiDB-lite"/>
    </source>
</evidence>
<keyword evidence="5 9" id="KW-0010">Activator</keyword>
<comment type="subcellular location">
    <subcellularLocation>
        <location evidence="1 9">Nucleus</location>
    </subcellularLocation>
</comment>
<evidence type="ECO:0000256" key="9">
    <source>
        <dbReference type="RuleBase" id="RU364147"/>
    </source>
</evidence>
<keyword evidence="6 9" id="KW-0804">Transcription</keyword>
<dbReference type="Gene3D" id="1.20.58.1880">
    <property type="match status" value="1"/>
</dbReference>
<comment type="caution">
    <text evidence="11">The sequence shown here is derived from an EMBL/GenBank/DDBJ whole genome shotgun (WGS) entry which is preliminary data.</text>
</comment>
<evidence type="ECO:0000256" key="3">
    <source>
        <dbReference type="ARBA" id="ARBA00019621"/>
    </source>
</evidence>
<organism evidence="11 12">
    <name type="scientific">Hemibagrus guttatus</name>
    <dbReference type="NCBI Taxonomy" id="175788"/>
    <lineage>
        <taxon>Eukaryota</taxon>
        <taxon>Metazoa</taxon>
        <taxon>Chordata</taxon>
        <taxon>Craniata</taxon>
        <taxon>Vertebrata</taxon>
        <taxon>Euteleostomi</taxon>
        <taxon>Actinopterygii</taxon>
        <taxon>Neopterygii</taxon>
        <taxon>Teleostei</taxon>
        <taxon>Ostariophysi</taxon>
        <taxon>Siluriformes</taxon>
        <taxon>Bagridae</taxon>
        <taxon>Hemibagrus</taxon>
    </lineage>
</organism>
<comment type="similarity">
    <text evidence="2 9">Belongs to the Mediator complex subunit 11 family.</text>
</comment>
<dbReference type="Gene3D" id="1.10.287.3490">
    <property type="match status" value="1"/>
</dbReference>
<dbReference type="InterPro" id="IPR000637">
    <property type="entry name" value="HMGI/Y_DNA-bd_CS"/>
</dbReference>
<feature type="region of interest" description="Disordered" evidence="10">
    <location>
        <begin position="406"/>
        <end position="425"/>
    </location>
</feature>